<feature type="domain" description="PKD" evidence="2">
    <location>
        <begin position="458"/>
        <end position="528"/>
    </location>
</feature>
<dbReference type="InterPro" id="IPR013783">
    <property type="entry name" value="Ig-like_fold"/>
</dbReference>
<feature type="domain" description="PKD" evidence="2">
    <location>
        <begin position="714"/>
        <end position="780"/>
    </location>
</feature>
<reference evidence="3 4" key="1">
    <citation type="submission" date="2024-02" db="EMBL/GenBank/DDBJ databases">
        <title>A novel Wenzhouxiangellaceae bacterium, isolated from coastal sediments.</title>
        <authorList>
            <person name="Du Z.-J."/>
            <person name="Ye Y.-Q."/>
            <person name="Zhang X.-Y."/>
        </authorList>
    </citation>
    <scope>NUCLEOTIDE SEQUENCE [LARGE SCALE GENOMIC DNA]</scope>
    <source>
        <strain evidence="3 4">CH-27</strain>
    </source>
</reference>
<feature type="domain" description="PKD" evidence="2">
    <location>
        <begin position="528"/>
        <end position="609"/>
    </location>
</feature>
<gene>
    <name evidence="3" type="ORF">V3330_17070</name>
</gene>
<dbReference type="InterPro" id="IPR043504">
    <property type="entry name" value="Peptidase_S1_PA_chymotrypsin"/>
</dbReference>
<dbReference type="CDD" id="cd00146">
    <property type="entry name" value="PKD"/>
    <property type="match status" value="5"/>
</dbReference>
<dbReference type="InterPro" id="IPR000601">
    <property type="entry name" value="PKD_dom"/>
</dbReference>
<dbReference type="SMART" id="SM00089">
    <property type="entry name" value="PKD"/>
    <property type="match status" value="5"/>
</dbReference>
<keyword evidence="1" id="KW-0732">Signal</keyword>
<evidence type="ECO:0000256" key="1">
    <source>
        <dbReference type="SAM" id="SignalP"/>
    </source>
</evidence>
<organism evidence="3 4">
    <name type="scientific">Elongatibacter sediminis</name>
    <dbReference type="NCBI Taxonomy" id="3119006"/>
    <lineage>
        <taxon>Bacteria</taxon>
        <taxon>Pseudomonadati</taxon>
        <taxon>Pseudomonadota</taxon>
        <taxon>Gammaproteobacteria</taxon>
        <taxon>Chromatiales</taxon>
        <taxon>Wenzhouxiangellaceae</taxon>
        <taxon>Elongatibacter</taxon>
    </lineage>
</organism>
<dbReference type="RefSeq" id="WP_354696663.1">
    <property type="nucleotide sequence ID" value="NZ_JAZHOG010000013.1"/>
</dbReference>
<feature type="signal peptide" evidence="1">
    <location>
        <begin position="1"/>
        <end position="32"/>
    </location>
</feature>
<dbReference type="AlphaFoldDB" id="A0AAW9RKC4"/>
<accession>A0AAW9RKC4</accession>
<dbReference type="Pfam" id="PF18911">
    <property type="entry name" value="PKD_4"/>
    <property type="match status" value="5"/>
</dbReference>
<dbReference type="InterPro" id="IPR022409">
    <property type="entry name" value="PKD/Chitinase_dom"/>
</dbReference>
<dbReference type="Pfam" id="PF13365">
    <property type="entry name" value="Trypsin_2"/>
    <property type="match status" value="1"/>
</dbReference>
<dbReference type="Gene3D" id="2.40.10.10">
    <property type="entry name" value="Trypsin-like serine proteases"/>
    <property type="match status" value="2"/>
</dbReference>
<comment type="caution">
    <text evidence="3">The sequence shown here is derived from an EMBL/GenBank/DDBJ whole genome shotgun (WGS) entry which is preliminary data.</text>
</comment>
<dbReference type="InterPro" id="IPR035986">
    <property type="entry name" value="PKD_dom_sf"/>
</dbReference>
<dbReference type="PROSITE" id="PS50093">
    <property type="entry name" value="PKD"/>
    <property type="match status" value="5"/>
</dbReference>
<dbReference type="Proteomes" id="UP001359886">
    <property type="component" value="Unassembled WGS sequence"/>
</dbReference>
<dbReference type="PANTHER" id="PTHR36234">
    <property type="entry name" value="LYSYL ENDOPEPTIDASE"/>
    <property type="match status" value="1"/>
</dbReference>
<feature type="chain" id="PRO_5043914460" evidence="1">
    <location>
        <begin position="33"/>
        <end position="949"/>
    </location>
</feature>
<feature type="domain" description="PKD" evidence="2">
    <location>
        <begin position="805"/>
        <end position="869"/>
    </location>
</feature>
<dbReference type="Gene3D" id="2.60.40.10">
    <property type="entry name" value="Immunoglobulins"/>
    <property type="match status" value="5"/>
</dbReference>
<keyword evidence="4" id="KW-1185">Reference proteome</keyword>
<dbReference type="InterPro" id="IPR009003">
    <property type="entry name" value="Peptidase_S1_PA"/>
</dbReference>
<dbReference type="PANTHER" id="PTHR36234:SF5">
    <property type="entry name" value="LYSYL ENDOPEPTIDASE"/>
    <property type="match status" value="1"/>
</dbReference>
<dbReference type="SUPFAM" id="SSF49299">
    <property type="entry name" value="PKD domain"/>
    <property type="match status" value="5"/>
</dbReference>
<evidence type="ECO:0000313" key="3">
    <source>
        <dbReference type="EMBL" id="MEJ8569340.1"/>
    </source>
</evidence>
<name>A0AAW9RKC4_9GAMM</name>
<evidence type="ECO:0000259" key="2">
    <source>
        <dbReference type="PROSITE" id="PS50093"/>
    </source>
</evidence>
<proteinExistence type="predicted"/>
<feature type="domain" description="PKD" evidence="2">
    <location>
        <begin position="626"/>
        <end position="700"/>
    </location>
</feature>
<sequence>MQGLQHRAHWARWLAVIGLLALSFLITGPASASQSSAAQADSDRRIAHRISTDIELFGPSTGLSSEVRTVQQPGARFIKLHFSSFVIPDGVAVMVMSPDGSERYTYWRNRLDAHTWDASQGDDGVTRFSAMSISGDTAVVRIIGRLDRMRAGVHRVHLDHYLSGYAQDESPFPPAGVLASPAPQGSVLMSDGPGISKPQTTCGINERYDAVCFKDSHRAEYETAHAVAVLVTSSGEECTAWRVGPDNRLFTAQHCVGSQADVTGAEIWFNYKARSCGSSSTENVVKVTGATFLAADAELDYGLFTVNNFQDISGFGYLGLDVREGSLGEGVFIPQHGLGRPAQLALESDMNDSGYCAIDDVSRNGYGTDTDIGYYCDTTTSSSGSPVITAFSGKVIALHHLGGCMNSGSKMKLIWPQVAEHFGGEIPDGDVAWSGGGWDSGPPANESPVADFEFACEGLACSFDGAASYDPDGSVVDWSWSFGDGDSASGSSPVHDFSAGGSYSVSLTVTDDAGGEDVYTRRVDVTAPAQPPSASFSISCVNNDCSFDAGGSSDADGVIVDYQWSLGDGTVGEGQAIEHTYADEGTYSVSLTVSDDDGLSADRTHTVTVSLPNQPPEADFAISCEGLNCEFDASASQDADGEVSAWVWSTGDGAGADGMVVNHTFETGGSYEVVLTVTDDDGVSSSTARTAVVSADPGNRSPQARFSVECSEGSCRFDAADSFDPDGEVVAYTWSLGTGAEASGAVVEYTYAESGSYNVRLTVRDEAGAENETQQKVDIELPQTSPNERPQASFEFLCEDTICAFDAGASHDPDGHIEKYEWEFGDGEGGTSMLADYVYPQEGTYTVTLTVTDDAGYVGTARRTVVAQADRPITLKVGGGGIQGKTLAVLKWSGAESSQVDIYRDGKLLARTANKGLHVDKMLLKRAKSLRYQLCEPGSGHCSGEVMLK</sequence>
<protein>
    <submittedName>
        <fullName evidence="3">PKD domain-containing protein</fullName>
    </submittedName>
</protein>
<dbReference type="SUPFAM" id="SSF50494">
    <property type="entry name" value="Trypsin-like serine proteases"/>
    <property type="match status" value="1"/>
</dbReference>
<evidence type="ECO:0000313" key="4">
    <source>
        <dbReference type="Proteomes" id="UP001359886"/>
    </source>
</evidence>
<dbReference type="EMBL" id="JAZHOG010000013">
    <property type="protein sequence ID" value="MEJ8569340.1"/>
    <property type="molecule type" value="Genomic_DNA"/>
</dbReference>